<keyword evidence="4" id="KW-1185">Reference proteome</keyword>
<protein>
    <recommendedName>
        <fullName evidence="2">FHA domain-containing protein</fullName>
    </recommendedName>
</protein>
<dbReference type="PROSITE" id="PS50006">
    <property type="entry name" value="FHA_DOMAIN"/>
    <property type="match status" value="1"/>
</dbReference>
<dbReference type="EMBL" id="LR746264">
    <property type="protein sequence ID" value="CAA7389118.1"/>
    <property type="molecule type" value="Genomic_DNA"/>
</dbReference>
<proteinExistence type="predicted"/>
<name>A0A7I8JYX6_SPIIN</name>
<dbReference type="SUPFAM" id="SSF49879">
    <property type="entry name" value="SMAD/FHA domain"/>
    <property type="match status" value="1"/>
</dbReference>
<feature type="region of interest" description="Disordered" evidence="1">
    <location>
        <begin position="204"/>
        <end position="223"/>
    </location>
</feature>
<feature type="domain" description="FHA" evidence="2">
    <location>
        <begin position="117"/>
        <end position="167"/>
    </location>
</feature>
<dbReference type="InterPro" id="IPR008984">
    <property type="entry name" value="SMAD_FHA_dom_sf"/>
</dbReference>
<accession>A0A7I8JYX6</accession>
<evidence type="ECO:0000256" key="1">
    <source>
        <dbReference type="SAM" id="MobiDB-lite"/>
    </source>
</evidence>
<sequence length="223" mass="23509">MAAAAPAAPVVLSYCRGERRPLRPLHLPSAALVSSSPAIPSLCLRCSPSVGQSRGLSARARGLGRRSTVAVAKSPDAEGAPQPSERWLLEPIGDGDTKHLGFLVPMPNAFEMVSNAVTVGRLPEKADMVIPVATVSGIHARLEKKDGLLLVTDLDSTNGTYINEKRLRPGAISPVPPGSRITFGDTHLAMFRVSKLQEKNIEVEAADSDTEAETEASQIASAS</sequence>
<dbReference type="InterPro" id="IPR000253">
    <property type="entry name" value="FHA_dom"/>
</dbReference>
<dbReference type="PANTHER" id="PTHR23308">
    <property type="entry name" value="NUCLEAR INHIBITOR OF PROTEIN PHOSPHATASE-1"/>
    <property type="match status" value="1"/>
</dbReference>
<dbReference type="Gene3D" id="2.60.200.20">
    <property type="match status" value="1"/>
</dbReference>
<dbReference type="FunFam" id="2.60.200.20:FF:000063">
    <property type="entry name" value="Predicted protein"/>
    <property type="match status" value="1"/>
</dbReference>
<reference evidence="3" key="1">
    <citation type="submission" date="2020-02" db="EMBL/GenBank/DDBJ databases">
        <authorList>
            <person name="Scholz U."/>
            <person name="Mascher M."/>
            <person name="Fiebig A."/>
        </authorList>
    </citation>
    <scope>NUCLEOTIDE SEQUENCE</scope>
</reference>
<evidence type="ECO:0000313" key="3">
    <source>
        <dbReference type="EMBL" id="CAA7389118.1"/>
    </source>
</evidence>
<feature type="compositionally biased region" description="Acidic residues" evidence="1">
    <location>
        <begin position="204"/>
        <end position="214"/>
    </location>
</feature>
<dbReference type="CDD" id="cd00060">
    <property type="entry name" value="FHA"/>
    <property type="match status" value="1"/>
</dbReference>
<evidence type="ECO:0000259" key="2">
    <source>
        <dbReference type="PROSITE" id="PS50006"/>
    </source>
</evidence>
<evidence type="ECO:0000313" key="4">
    <source>
        <dbReference type="Proteomes" id="UP000663760"/>
    </source>
</evidence>
<dbReference type="AlphaFoldDB" id="A0A7I8JYX6"/>
<dbReference type="Pfam" id="PF00498">
    <property type="entry name" value="FHA"/>
    <property type="match status" value="1"/>
</dbReference>
<dbReference type="SMART" id="SM00240">
    <property type="entry name" value="FHA"/>
    <property type="match status" value="1"/>
</dbReference>
<dbReference type="OrthoDB" id="687730at2759"/>
<dbReference type="Proteomes" id="UP000663760">
    <property type="component" value="Chromosome 1"/>
</dbReference>
<gene>
    <name evidence="3" type="ORF">SI8410_01001225</name>
</gene>
<organism evidence="3 4">
    <name type="scientific">Spirodela intermedia</name>
    <name type="common">Intermediate duckweed</name>
    <dbReference type="NCBI Taxonomy" id="51605"/>
    <lineage>
        <taxon>Eukaryota</taxon>
        <taxon>Viridiplantae</taxon>
        <taxon>Streptophyta</taxon>
        <taxon>Embryophyta</taxon>
        <taxon>Tracheophyta</taxon>
        <taxon>Spermatophyta</taxon>
        <taxon>Magnoliopsida</taxon>
        <taxon>Liliopsida</taxon>
        <taxon>Araceae</taxon>
        <taxon>Lemnoideae</taxon>
        <taxon>Spirodela</taxon>
    </lineage>
</organism>
<dbReference type="InterPro" id="IPR050923">
    <property type="entry name" value="Cell_Proc_Reg/RNA_Proc"/>
</dbReference>